<proteinExistence type="predicted"/>
<keyword evidence="1" id="KW-1133">Transmembrane helix</keyword>
<keyword evidence="3" id="KW-1185">Reference proteome</keyword>
<dbReference type="EMBL" id="JAVFWL010000004">
    <property type="protein sequence ID" value="KAK6747311.1"/>
    <property type="molecule type" value="Genomic_DNA"/>
</dbReference>
<protein>
    <submittedName>
        <fullName evidence="2">Uncharacterized protein</fullName>
    </submittedName>
</protein>
<accession>A0ABR1DD04</accession>
<name>A0ABR1DD04_NECAM</name>
<evidence type="ECO:0000313" key="2">
    <source>
        <dbReference type="EMBL" id="KAK6747311.1"/>
    </source>
</evidence>
<gene>
    <name evidence="2" type="primary">Necator_chrIV.g13780</name>
    <name evidence="2" type="ORF">RB195_000488</name>
</gene>
<dbReference type="Proteomes" id="UP001303046">
    <property type="component" value="Unassembled WGS sequence"/>
</dbReference>
<keyword evidence="1" id="KW-0812">Transmembrane</keyword>
<sequence length="168" mass="18908">MYLIRSTFALICPIPSSGGVPVRNKTCPDFKADPSFIYCCTSKLPPTSADFEKERQEIADEEFHNFIKQYLAVIIICSLLAIGLTLTATSLLCKRMRKCPLYRDNSMLTHSVQAATMYRPVDTIPPKVYEAPPPYECFVPPPPDQARNDWNCIVENEVNGSRNLAPFT</sequence>
<keyword evidence="1" id="KW-0472">Membrane</keyword>
<organism evidence="2 3">
    <name type="scientific">Necator americanus</name>
    <name type="common">Human hookworm</name>
    <dbReference type="NCBI Taxonomy" id="51031"/>
    <lineage>
        <taxon>Eukaryota</taxon>
        <taxon>Metazoa</taxon>
        <taxon>Ecdysozoa</taxon>
        <taxon>Nematoda</taxon>
        <taxon>Chromadorea</taxon>
        <taxon>Rhabditida</taxon>
        <taxon>Rhabditina</taxon>
        <taxon>Rhabditomorpha</taxon>
        <taxon>Strongyloidea</taxon>
        <taxon>Ancylostomatidae</taxon>
        <taxon>Bunostominae</taxon>
        <taxon>Necator</taxon>
    </lineage>
</organism>
<evidence type="ECO:0000313" key="3">
    <source>
        <dbReference type="Proteomes" id="UP001303046"/>
    </source>
</evidence>
<feature type="transmembrane region" description="Helical" evidence="1">
    <location>
        <begin position="70"/>
        <end position="93"/>
    </location>
</feature>
<evidence type="ECO:0000256" key="1">
    <source>
        <dbReference type="SAM" id="Phobius"/>
    </source>
</evidence>
<comment type="caution">
    <text evidence="2">The sequence shown here is derived from an EMBL/GenBank/DDBJ whole genome shotgun (WGS) entry which is preliminary data.</text>
</comment>
<reference evidence="2 3" key="1">
    <citation type="submission" date="2023-08" db="EMBL/GenBank/DDBJ databases">
        <title>A Necator americanus chromosomal reference genome.</title>
        <authorList>
            <person name="Ilik V."/>
            <person name="Petrzelkova K.J."/>
            <person name="Pardy F."/>
            <person name="Fuh T."/>
            <person name="Niatou-Singa F.S."/>
            <person name="Gouil Q."/>
            <person name="Baker L."/>
            <person name="Ritchie M.E."/>
            <person name="Jex A.R."/>
            <person name="Gazzola D."/>
            <person name="Li H."/>
            <person name="Toshio Fujiwara R."/>
            <person name="Zhan B."/>
            <person name="Aroian R.V."/>
            <person name="Pafco B."/>
            <person name="Schwarz E.M."/>
        </authorList>
    </citation>
    <scope>NUCLEOTIDE SEQUENCE [LARGE SCALE GENOMIC DNA]</scope>
    <source>
        <strain evidence="2 3">Aroian</strain>
        <tissue evidence="2">Whole animal</tissue>
    </source>
</reference>